<dbReference type="InterPro" id="IPR050228">
    <property type="entry name" value="Carboxylesterase_BioH"/>
</dbReference>
<dbReference type="SUPFAM" id="SSF53474">
    <property type="entry name" value="alpha/beta-Hydrolases"/>
    <property type="match status" value="1"/>
</dbReference>
<dbReference type="STRING" id="477690.SAMN05216474_1579"/>
<dbReference type="Proteomes" id="UP000236454">
    <property type="component" value="Unassembled WGS sequence"/>
</dbReference>
<reference evidence="2 3" key="1">
    <citation type="submission" date="2016-10" db="EMBL/GenBank/DDBJ databases">
        <authorList>
            <person name="de Groot N.N."/>
        </authorList>
    </citation>
    <scope>NUCLEOTIDE SEQUENCE [LARGE SCALE GENOMIC DNA]</scope>
    <source>
        <strain evidence="2 3">CGMCC 1.7005</strain>
    </source>
</reference>
<protein>
    <submittedName>
        <fullName evidence="2">Pimeloyl-ACP methyl ester carboxylesterase</fullName>
    </submittedName>
</protein>
<sequence length="260" mass="29569">MLAHNGLYYRITGNGYPVLLLHGFLEDETMWKEIRQSFEGFQFISIDLPGHGKSAEHPLTDDMQSIAQPVAKLIQSLGLTKYAVLGHSLGGYIGLELLKSSIPPASICLLNSHPFEDTPFRKENRLRLVELLNTKKRSFLQQAIPGLFMYPSNHDIEIRSLIDDAEKLPTEAIQHTTLAMRNRENYATTLLEEAKKANIYCVDGEDDVLIQHRALQDWCKEVNGMYLSIPDTAHMPFIETPDEVLECLETVFLDIKKRED</sequence>
<dbReference type="Pfam" id="PF00561">
    <property type="entry name" value="Abhydrolase_1"/>
    <property type="match status" value="1"/>
</dbReference>
<gene>
    <name evidence="2" type="ORF">SAMN05216474_1579</name>
</gene>
<keyword evidence="3" id="KW-1185">Reference proteome</keyword>
<name>A0A1I6ZRZ8_9FLAO</name>
<accession>A0A1I6ZRZ8</accession>
<dbReference type="Gene3D" id="3.40.50.1820">
    <property type="entry name" value="alpha/beta hydrolase"/>
    <property type="match status" value="1"/>
</dbReference>
<evidence type="ECO:0000259" key="1">
    <source>
        <dbReference type="Pfam" id="PF00561"/>
    </source>
</evidence>
<dbReference type="InterPro" id="IPR029058">
    <property type="entry name" value="AB_hydrolase_fold"/>
</dbReference>
<dbReference type="PANTHER" id="PTHR43194:SF2">
    <property type="entry name" value="PEROXISOMAL MEMBRANE PROTEIN LPX1"/>
    <property type="match status" value="1"/>
</dbReference>
<dbReference type="EMBL" id="FPAS01000002">
    <property type="protein sequence ID" value="SFT65499.1"/>
    <property type="molecule type" value="Genomic_DNA"/>
</dbReference>
<dbReference type="RefSeq" id="WP_090247966.1">
    <property type="nucleotide sequence ID" value="NZ_FPAS01000002.1"/>
</dbReference>
<feature type="domain" description="AB hydrolase-1" evidence="1">
    <location>
        <begin position="16"/>
        <end position="240"/>
    </location>
</feature>
<proteinExistence type="predicted"/>
<dbReference type="InterPro" id="IPR000073">
    <property type="entry name" value="AB_hydrolase_1"/>
</dbReference>
<evidence type="ECO:0000313" key="2">
    <source>
        <dbReference type="EMBL" id="SFT65499.1"/>
    </source>
</evidence>
<dbReference type="AlphaFoldDB" id="A0A1I6ZRZ8"/>
<evidence type="ECO:0000313" key="3">
    <source>
        <dbReference type="Proteomes" id="UP000236454"/>
    </source>
</evidence>
<dbReference type="OrthoDB" id="252464at2"/>
<organism evidence="2 3">
    <name type="scientific">Lishizhenia tianjinensis</name>
    <dbReference type="NCBI Taxonomy" id="477690"/>
    <lineage>
        <taxon>Bacteria</taxon>
        <taxon>Pseudomonadati</taxon>
        <taxon>Bacteroidota</taxon>
        <taxon>Flavobacteriia</taxon>
        <taxon>Flavobacteriales</taxon>
        <taxon>Crocinitomicaceae</taxon>
        <taxon>Lishizhenia</taxon>
    </lineage>
</organism>
<dbReference type="PANTHER" id="PTHR43194">
    <property type="entry name" value="HYDROLASE ALPHA/BETA FOLD FAMILY"/>
    <property type="match status" value="1"/>
</dbReference>